<accession>D1C083</accession>
<dbReference type="KEGG" id="xce:Xcel_1241"/>
<organism evidence="1 2">
    <name type="scientific">Xylanimonas cellulosilytica (strain DSM 15894 / JCM 12276 / CECT 5975 / KCTC 9989 / LMG 20990 / NBRC 107835 / XIL07)</name>
    <dbReference type="NCBI Taxonomy" id="446471"/>
    <lineage>
        <taxon>Bacteria</taxon>
        <taxon>Bacillati</taxon>
        <taxon>Actinomycetota</taxon>
        <taxon>Actinomycetes</taxon>
        <taxon>Micrococcales</taxon>
        <taxon>Promicromonosporaceae</taxon>
        <taxon>Xylanimonas</taxon>
    </lineage>
</organism>
<dbReference type="HOGENOM" id="CLU_179041_0_1_11"/>
<dbReference type="Pfam" id="PF11248">
    <property type="entry name" value="DUF3046"/>
    <property type="match status" value="1"/>
</dbReference>
<sequence length="93" mass="10481">MRAARAPRKWWQAGPVRLREFWQLVDEVFGPGYGRALAREQVLDALDGHTPVEALDAGAQPRDVWHALCDALDVPDADRWGTGRRRKAPPPSR</sequence>
<proteinExistence type="predicted"/>
<dbReference type="STRING" id="446471.Xcel_1241"/>
<name>D1C083_XYLCX</name>
<dbReference type="AlphaFoldDB" id="D1C083"/>
<evidence type="ECO:0000313" key="1">
    <source>
        <dbReference type="EMBL" id="ACZ30272.1"/>
    </source>
</evidence>
<dbReference type="eggNOG" id="ENOG50339KE">
    <property type="taxonomic scope" value="Bacteria"/>
</dbReference>
<dbReference type="EMBL" id="CP001821">
    <property type="protein sequence ID" value="ACZ30272.1"/>
    <property type="molecule type" value="Genomic_DNA"/>
</dbReference>
<dbReference type="Proteomes" id="UP000002255">
    <property type="component" value="Chromosome"/>
</dbReference>
<evidence type="ECO:0008006" key="3">
    <source>
        <dbReference type="Google" id="ProtNLM"/>
    </source>
</evidence>
<evidence type="ECO:0000313" key="2">
    <source>
        <dbReference type="Proteomes" id="UP000002255"/>
    </source>
</evidence>
<gene>
    <name evidence="1" type="ordered locus">Xcel_1241</name>
</gene>
<reference evidence="2" key="1">
    <citation type="submission" date="2009-11" db="EMBL/GenBank/DDBJ databases">
        <title>The complete chromosome of Xylanimonas cellulosilytica DSM 15894.</title>
        <authorList>
            <consortium name="US DOE Joint Genome Institute (JGI-PGF)"/>
            <person name="Lucas S."/>
            <person name="Copeland A."/>
            <person name="Lapidus A."/>
            <person name="Glavina del Rio T."/>
            <person name="Dalin E."/>
            <person name="Tice H."/>
            <person name="Bruce D."/>
            <person name="Goodwin L."/>
            <person name="Pitluck S."/>
            <person name="Kyrpides N."/>
            <person name="Mavromatis K."/>
            <person name="Ivanova N."/>
            <person name="Mikhailova N."/>
            <person name="Foster B."/>
            <person name="Clum A."/>
            <person name="Brettin T."/>
            <person name="Detter J.C."/>
            <person name="Han C."/>
            <person name="Larimer F."/>
            <person name="Land M."/>
            <person name="Hauser L."/>
            <person name="Markowitz V."/>
            <person name="Cheng J.F."/>
            <person name="Hugenholtz P."/>
            <person name="Woyke T."/>
            <person name="Wu D."/>
            <person name="Gehrich-Schroeter G."/>
            <person name="Schneider S."/>
            <person name="Pukall S.R."/>
            <person name="Klenk H.P."/>
            <person name="Eisen J.A."/>
        </authorList>
    </citation>
    <scope>NUCLEOTIDE SEQUENCE [LARGE SCALE GENOMIC DNA]</scope>
    <source>
        <strain evidence="2">DSM 15894 / CECT 5975 / LMG 20990 / XIL07</strain>
    </source>
</reference>
<protein>
    <recommendedName>
        <fullName evidence="3">DUF3046 domain-containing protein</fullName>
    </recommendedName>
</protein>
<keyword evidence="2" id="KW-1185">Reference proteome</keyword>
<dbReference type="InterPro" id="IPR021408">
    <property type="entry name" value="DUF3046"/>
</dbReference>
<reference evidence="1 2" key="2">
    <citation type="journal article" date="2010" name="Stand. Genomic Sci.">
        <title>Complete genome sequence of Xylanimonas cellulosilytica type strain (XIL07).</title>
        <authorList>
            <person name="Foster B."/>
            <person name="Pukall R."/>
            <person name="Abt B."/>
            <person name="Nolan M."/>
            <person name="Glavina Del Rio T."/>
            <person name="Chen F."/>
            <person name="Lucas S."/>
            <person name="Tice H."/>
            <person name="Pitluck S."/>
            <person name="Cheng J.-F."/>
            <person name="Chertkov O."/>
            <person name="Brettin T."/>
            <person name="Han C."/>
            <person name="Detter J.C."/>
            <person name="Bruce D."/>
            <person name="Goodwin L."/>
            <person name="Ivanova N."/>
            <person name="Mavromatis K."/>
            <person name="Pati A."/>
            <person name="Mikhailova N."/>
            <person name="Chen A."/>
            <person name="Palaniappan K."/>
            <person name="Land M."/>
            <person name="Hauser L."/>
            <person name="Chang Y.-J."/>
            <person name="Jeffries C.D."/>
            <person name="Chain P."/>
            <person name="Rohde M."/>
            <person name="Goeker M."/>
            <person name="Bristow J."/>
            <person name="Eisen J.A."/>
            <person name="Markowitz V."/>
            <person name="Hugenholtz P."/>
            <person name="Kyrpides N.C."/>
            <person name="Klenk H.-P."/>
            <person name="Lapidus A."/>
        </authorList>
    </citation>
    <scope>NUCLEOTIDE SEQUENCE [LARGE SCALE GENOMIC DNA]</scope>
    <source>
        <strain evidence="2">DSM 15894 / CECT 5975 / LMG 20990 / XIL07</strain>
    </source>
</reference>